<protein>
    <submittedName>
        <fullName evidence="1">YfbM family protein</fullName>
    </submittedName>
</protein>
<dbReference type="InterPro" id="IPR015068">
    <property type="entry name" value="DUF1877"/>
</dbReference>
<dbReference type="Proteomes" id="UP001552527">
    <property type="component" value="Unassembled WGS sequence"/>
</dbReference>
<gene>
    <name evidence="1" type="ORF">AB0K95_15405</name>
</gene>
<proteinExistence type="predicted"/>
<evidence type="ECO:0000313" key="1">
    <source>
        <dbReference type="EMBL" id="MEV5246640.1"/>
    </source>
</evidence>
<keyword evidence="2" id="KW-1185">Reference proteome</keyword>
<dbReference type="Pfam" id="PF08974">
    <property type="entry name" value="DUF1877"/>
    <property type="match status" value="1"/>
</dbReference>
<reference evidence="1 2" key="1">
    <citation type="submission" date="2024-06" db="EMBL/GenBank/DDBJ databases">
        <title>The Natural Products Discovery Center: Release of the First 8490 Sequenced Strains for Exploring Actinobacteria Biosynthetic Diversity.</title>
        <authorList>
            <person name="Kalkreuter E."/>
            <person name="Kautsar S.A."/>
            <person name="Yang D."/>
            <person name="Bader C.D."/>
            <person name="Teijaro C.N."/>
            <person name="Fluegel L."/>
            <person name="Davis C.M."/>
            <person name="Simpson J.R."/>
            <person name="Lauterbach L."/>
            <person name="Steele A.D."/>
            <person name="Gui C."/>
            <person name="Meng S."/>
            <person name="Li G."/>
            <person name="Viehrig K."/>
            <person name="Ye F."/>
            <person name="Su P."/>
            <person name="Kiefer A.F."/>
            <person name="Nichols A."/>
            <person name="Cepeda A.J."/>
            <person name="Yan W."/>
            <person name="Fan B."/>
            <person name="Jiang Y."/>
            <person name="Adhikari A."/>
            <person name="Zheng C.-J."/>
            <person name="Schuster L."/>
            <person name="Cowan T.M."/>
            <person name="Smanski M.J."/>
            <person name="Chevrette M.G."/>
            <person name="De Carvalho L.P.S."/>
            <person name="Shen B."/>
        </authorList>
    </citation>
    <scope>NUCLEOTIDE SEQUENCE [LARGE SCALE GENOMIC DNA]</scope>
    <source>
        <strain evidence="1 2">NPDC052768</strain>
    </source>
</reference>
<name>A0ABV3JER9_9ACTN</name>
<dbReference type="InterPro" id="IPR035944">
    <property type="entry name" value="YfbM-like_sf"/>
</dbReference>
<accession>A0ABV3JER9</accession>
<sequence length="187" mass="20814">MTASFTGAHERRPSTCRGAIVGMIGEYARLTAAEFERAVGDPDWAYERVQELTEQEWDVEPPGDRARRFETDKMWHALDFLLRRIGFPVDVVFGEEEIPGAGNWSYGPPRCLTPEQVRTAAEAFAATPSARLTEGVTPADLAAADIYPTIVWERGEPLDEVTAHYEALVPYFRAAARDGDGLLLWIS</sequence>
<organism evidence="1 2">
    <name type="scientific">Streptomyces werraensis</name>
    <dbReference type="NCBI Taxonomy" id="68284"/>
    <lineage>
        <taxon>Bacteria</taxon>
        <taxon>Bacillati</taxon>
        <taxon>Actinomycetota</taxon>
        <taxon>Actinomycetes</taxon>
        <taxon>Kitasatosporales</taxon>
        <taxon>Streptomycetaceae</taxon>
        <taxon>Streptomyces</taxon>
    </lineage>
</organism>
<dbReference type="EMBL" id="JBFATE010000006">
    <property type="protein sequence ID" value="MEV5246640.1"/>
    <property type="molecule type" value="Genomic_DNA"/>
</dbReference>
<comment type="caution">
    <text evidence="1">The sequence shown here is derived from an EMBL/GenBank/DDBJ whole genome shotgun (WGS) entry which is preliminary data.</text>
</comment>
<evidence type="ECO:0000313" key="2">
    <source>
        <dbReference type="Proteomes" id="UP001552527"/>
    </source>
</evidence>
<dbReference type="Gene3D" id="3.40.1760.10">
    <property type="entry name" value="YfbM-like super family"/>
    <property type="match status" value="1"/>
</dbReference>
<dbReference type="SUPFAM" id="SSF111069">
    <property type="entry name" value="Hypothetical protein yfbM"/>
    <property type="match status" value="1"/>
</dbReference>